<evidence type="ECO:0000313" key="12">
    <source>
        <dbReference type="EMBL" id="MBB6327989.1"/>
    </source>
</evidence>
<dbReference type="EMBL" id="JACIJO010000003">
    <property type="protein sequence ID" value="MBB6327989.1"/>
    <property type="molecule type" value="Genomic_DNA"/>
</dbReference>
<dbReference type="RefSeq" id="WP_184496722.1">
    <property type="nucleotide sequence ID" value="NZ_JACIJO010000003.1"/>
</dbReference>
<dbReference type="Gene3D" id="3.40.50.300">
    <property type="entry name" value="P-loop containing nucleotide triphosphate hydrolases"/>
    <property type="match status" value="2"/>
</dbReference>
<accession>A0A841MQV1</accession>
<evidence type="ECO:0000259" key="11">
    <source>
        <dbReference type="PROSITE" id="PS51194"/>
    </source>
</evidence>
<keyword evidence="4 12" id="KW-0347">Helicase</keyword>
<evidence type="ECO:0000256" key="6">
    <source>
        <dbReference type="ARBA" id="ARBA00023125"/>
    </source>
</evidence>
<gene>
    <name evidence="12" type="ORF">FHS59_003632</name>
</gene>
<dbReference type="SUPFAM" id="SSF52540">
    <property type="entry name" value="P-loop containing nucleoside triphosphate hydrolases"/>
    <property type="match status" value="1"/>
</dbReference>
<dbReference type="SMART" id="SM00487">
    <property type="entry name" value="DEXDc"/>
    <property type="match status" value="1"/>
</dbReference>
<evidence type="ECO:0000259" key="10">
    <source>
        <dbReference type="PROSITE" id="PS51192"/>
    </source>
</evidence>
<dbReference type="PROSITE" id="PS51192">
    <property type="entry name" value="HELICASE_ATP_BIND_1"/>
    <property type="match status" value="1"/>
</dbReference>
<evidence type="ECO:0000256" key="5">
    <source>
        <dbReference type="ARBA" id="ARBA00022840"/>
    </source>
</evidence>
<name>A0A841MQV1_9BACT</name>
<keyword evidence="3 12" id="KW-0378">Hydrolase</keyword>
<dbReference type="EC" id="3.6.4.-" evidence="12"/>
<dbReference type="GO" id="GO:0016887">
    <property type="term" value="F:ATP hydrolysis activity"/>
    <property type="evidence" value="ECO:0007669"/>
    <property type="project" value="TreeGrafter"/>
</dbReference>
<dbReference type="Pfam" id="PF19306">
    <property type="entry name" value="WHD_Lhr"/>
    <property type="match status" value="1"/>
</dbReference>
<reference evidence="12 13" key="1">
    <citation type="submission" date="2020-08" db="EMBL/GenBank/DDBJ databases">
        <title>Genomic Encyclopedia of Type Strains, Phase IV (KMG-IV): sequencing the most valuable type-strain genomes for metagenomic binning, comparative biology and taxonomic classification.</title>
        <authorList>
            <person name="Goeker M."/>
        </authorList>
    </citation>
    <scope>NUCLEOTIDE SEQUENCE [LARGE SCALE GENOMIC DNA]</scope>
    <source>
        <strain evidence="12 13">DSM 102044</strain>
    </source>
</reference>
<evidence type="ECO:0000313" key="13">
    <source>
        <dbReference type="Proteomes" id="UP000588604"/>
    </source>
</evidence>
<proteinExistence type="inferred from homology"/>
<dbReference type="InterPro" id="IPR013701">
    <property type="entry name" value="Lhr-like_DEAD/DEAH_assoc"/>
</dbReference>
<dbReference type="InterPro" id="IPR011545">
    <property type="entry name" value="DEAD/DEAH_box_helicase_dom"/>
</dbReference>
<keyword evidence="2" id="KW-0227">DNA damage</keyword>
<keyword evidence="5" id="KW-0067">ATP-binding</keyword>
<dbReference type="CDD" id="cd18796">
    <property type="entry name" value="SF2_C_LHR"/>
    <property type="match status" value="1"/>
</dbReference>
<dbReference type="Pfam" id="PF00270">
    <property type="entry name" value="DEAD"/>
    <property type="match status" value="1"/>
</dbReference>
<dbReference type="InterPro" id="IPR045628">
    <property type="entry name" value="Lhr_WH_dom"/>
</dbReference>
<dbReference type="InterPro" id="IPR017170">
    <property type="entry name" value="Lhr-like"/>
</dbReference>
<evidence type="ECO:0000256" key="2">
    <source>
        <dbReference type="ARBA" id="ARBA00022763"/>
    </source>
</evidence>
<dbReference type="PANTHER" id="PTHR47962">
    <property type="entry name" value="ATP-DEPENDENT HELICASE LHR-RELATED-RELATED"/>
    <property type="match status" value="1"/>
</dbReference>
<dbReference type="SMART" id="SM00490">
    <property type="entry name" value="HELICc"/>
    <property type="match status" value="1"/>
</dbReference>
<keyword evidence="7" id="KW-0234">DNA repair</keyword>
<comment type="caution">
    <text evidence="12">The sequence shown here is derived from an EMBL/GenBank/DDBJ whole genome shotgun (WGS) entry which is preliminary data.</text>
</comment>
<sequence length="820" mass="93327">MSQENRLSVGLEYFHKKGWAPFPFQLESWNDFLDGKSGLLNAPTGSGKTFALWFPVILEYIKQNPDTWKKPKKNGIQLIWVTPLRALSKDIQLAMQEVCESIGLPWNVAVRNGDTDAKTRAAIKRNPPECLITTPETLHVLISQKEHGKLFQSLKAIVVDEWHELVGNKRGVQVQLALEYIQSICPSTFRRWAVSATLGNLEEAAATLLGKNLPVHIIKAKIEKEILLNSVFPDEIEKYPWSGHLGIRMLEKVIPIIEAGRTVLLFTNTRSQTEIWYQKILEARPDWAGWIAMHHGSLDMSVRSWVEEALHDSRLKLVVCTSSLDLGVDFRPVDRVIQIGSPKGVSRFIQRAGRAGHQPGQPSEIFFVPTNALELIEASALRDAIEKGDMESQFPPELPYDVLIQFLVTLAVGDGLDAEKIFEVAKRTRSFESLSDSEMQWVMDFITKGGASLGSYEDFLKVILDEDGIYRVKSKRIAMKHRLSMGTIVSDVMLKVKFKNGAYLGSVEEYFISKMKIGDRFFFAGRSLELLQVKGLTATVKVSEKKTRNVVSWMGVRMSLSSKLSEKIREILELYNQETYISEEIVRVLPILDLQAKLSIIPNRDTFLIESHQSKEGFHLYFYPFEGRMIHELMSALIAYRISISYAVTFSIAMNDYGFELLSDTEIPIEELLEEDLFTLDNIHEDIRHCVNESEMSRTKFREIATIAGLVFQGYPGKPTTFRHIQANSSLLFQVFESYDPDNLLLKQAHAEAINQQMDQEKMLKAMRKINAQQIVVKHPVQFTPFSFPIMVDRLSRTSISSESLEDRIVKIQSQFEVQD</sequence>
<evidence type="ECO:0000256" key="8">
    <source>
        <dbReference type="ARBA" id="ARBA00023235"/>
    </source>
</evidence>
<dbReference type="GO" id="GO:0004386">
    <property type="term" value="F:helicase activity"/>
    <property type="evidence" value="ECO:0007669"/>
    <property type="project" value="UniProtKB-KW"/>
</dbReference>
<dbReference type="AlphaFoldDB" id="A0A841MQV1"/>
<organism evidence="12 13">
    <name type="scientific">Algoriphagus iocasae</name>
    <dbReference type="NCBI Taxonomy" id="1836499"/>
    <lineage>
        <taxon>Bacteria</taxon>
        <taxon>Pseudomonadati</taxon>
        <taxon>Bacteroidota</taxon>
        <taxon>Cytophagia</taxon>
        <taxon>Cytophagales</taxon>
        <taxon>Cyclobacteriaceae</taxon>
        <taxon>Algoriphagus</taxon>
    </lineage>
</organism>
<keyword evidence="8" id="KW-0413">Isomerase</keyword>
<dbReference type="InterPro" id="IPR026362">
    <property type="entry name" value="DEXH_lig_assoc"/>
</dbReference>
<keyword evidence="1" id="KW-0547">Nucleotide-binding</keyword>
<evidence type="ECO:0000256" key="1">
    <source>
        <dbReference type="ARBA" id="ARBA00022741"/>
    </source>
</evidence>
<dbReference type="GO" id="GO:0006281">
    <property type="term" value="P:DNA repair"/>
    <property type="evidence" value="ECO:0007669"/>
    <property type="project" value="UniProtKB-KW"/>
</dbReference>
<dbReference type="Pfam" id="PF08494">
    <property type="entry name" value="DEAD_assoc"/>
    <property type="match status" value="1"/>
</dbReference>
<dbReference type="PANTHER" id="PTHR47962:SF3">
    <property type="entry name" value="LARGE ATP-DEPENDENT HELICASE-RELATED PROTEIN"/>
    <property type="match status" value="1"/>
</dbReference>
<keyword evidence="6" id="KW-0238">DNA-binding</keyword>
<comment type="similarity">
    <text evidence="9">Belongs to the Lhr helicase family. Lhr-Core subfamily.</text>
</comment>
<protein>
    <submittedName>
        <fullName evidence="12">ATP-dependent Lhr-like helicase</fullName>
        <ecNumber evidence="12">3.6.4.-</ecNumber>
    </submittedName>
</protein>
<dbReference type="PIRSF" id="PIRSF037307">
    <property type="entry name" value="Lhr-like_helic_prd"/>
    <property type="match status" value="1"/>
</dbReference>
<evidence type="ECO:0000256" key="3">
    <source>
        <dbReference type="ARBA" id="ARBA00022801"/>
    </source>
</evidence>
<dbReference type="InterPro" id="IPR027417">
    <property type="entry name" value="P-loop_NTPase"/>
</dbReference>
<evidence type="ECO:0000256" key="4">
    <source>
        <dbReference type="ARBA" id="ARBA00022806"/>
    </source>
</evidence>
<evidence type="ECO:0000256" key="7">
    <source>
        <dbReference type="ARBA" id="ARBA00023204"/>
    </source>
</evidence>
<dbReference type="Proteomes" id="UP000588604">
    <property type="component" value="Unassembled WGS sequence"/>
</dbReference>
<dbReference type="PROSITE" id="PS51194">
    <property type="entry name" value="HELICASE_CTER"/>
    <property type="match status" value="1"/>
</dbReference>
<evidence type="ECO:0000256" key="9">
    <source>
        <dbReference type="ARBA" id="ARBA00093467"/>
    </source>
</evidence>
<dbReference type="GO" id="GO:0003677">
    <property type="term" value="F:DNA binding"/>
    <property type="evidence" value="ECO:0007669"/>
    <property type="project" value="UniProtKB-KW"/>
</dbReference>
<dbReference type="InterPro" id="IPR052511">
    <property type="entry name" value="ATP-dep_Helicase"/>
</dbReference>
<dbReference type="NCBIfam" id="TIGR04121">
    <property type="entry name" value="DEXH_lig_assoc"/>
    <property type="match status" value="1"/>
</dbReference>
<dbReference type="Pfam" id="PF00271">
    <property type="entry name" value="Helicase_C"/>
    <property type="match status" value="1"/>
</dbReference>
<dbReference type="InterPro" id="IPR014001">
    <property type="entry name" value="Helicase_ATP-bd"/>
</dbReference>
<keyword evidence="13" id="KW-1185">Reference proteome</keyword>
<feature type="domain" description="Helicase C-terminal" evidence="11">
    <location>
        <begin position="249"/>
        <end position="406"/>
    </location>
</feature>
<dbReference type="GO" id="GO:0005524">
    <property type="term" value="F:ATP binding"/>
    <property type="evidence" value="ECO:0007669"/>
    <property type="project" value="UniProtKB-KW"/>
</dbReference>
<feature type="domain" description="Helicase ATP-binding" evidence="10">
    <location>
        <begin position="29"/>
        <end position="216"/>
    </location>
</feature>
<dbReference type="CDD" id="cd17922">
    <property type="entry name" value="DEXHc_LHR-like"/>
    <property type="match status" value="1"/>
</dbReference>
<dbReference type="InterPro" id="IPR001650">
    <property type="entry name" value="Helicase_C-like"/>
</dbReference>